<name>A0A6G1IP37_9PLEO</name>
<protein>
    <submittedName>
        <fullName evidence="6">Glucooligosaccharide oxidase</fullName>
    </submittedName>
</protein>
<accession>A0A6G1IP37</accession>
<dbReference type="EMBL" id="MU005599">
    <property type="protein sequence ID" value="KAF2680014.1"/>
    <property type="molecule type" value="Genomic_DNA"/>
</dbReference>
<keyword evidence="2" id="KW-0285">Flavoprotein</keyword>
<organism evidence="6 7">
    <name type="scientific">Lentithecium fluviatile CBS 122367</name>
    <dbReference type="NCBI Taxonomy" id="1168545"/>
    <lineage>
        <taxon>Eukaryota</taxon>
        <taxon>Fungi</taxon>
        <taxon>Dikarya</taxon>
        <taxon>Ascomycota</taxon>
        <taxon>Pezizomycotina</taxon>
        <taxon>Dothideomycetes</taxon>
        <taxon>Pleosporomycetidae</taxon>
        <taxon>Pleosporales</taxon>
        <taxon>Massarineae</taxon>
        <taxon>Lentitheciaceae</taxon>
        <taxon>Lentithecium</taxon>
    </lineage>
</organism>
<evidence type="ECO:0000256" key="4">
    <source>
        <dbReference type="ARBA" id="ARBA00023002"/>
    </source>
</evidence>
<dbReference type="OrthoDB" id="415825at2759"/>
<dbReference type="Pfam" id="PF01565">
    <property type="entry name" value="FAD_binding_4"/>
    <property type="match status" value="1"/>
</dbReference>
<dbReference type="InterPro" id="IPR016166">
    <property type="entry name" value="FAD-bd_PCMH"/>
</dbReference>
<reference evidence="6" key="1">
    <citation type="journal article" date="2020" name="Stud. Mycol.">
        <title>101 Dothideomycetes genomes: a test case for predicting lifestyles and emergence of pathogens.</title>
        <authorList>
            <person name="Haridas S."/>
            <person name="Albert R."/>
            <person name="Binder M."/>
            <person name="Bloem J."/>
            <person name="Labutti K."/>
            <person name="Salamov A."/>
            <person name="Andreopoulos B."/>
            <person name="Baker S."/>
            <person name="Barry K."/>
            <person name="Bills G."/>
            <person name="Bluhm B."/>
            <person name="Cannon C."/>
            <person name="Castanera R."/>
            <person name="Culley D."/>
            <person name="Daum C."/>
            <person name="Ezra D."/>
            <person name="Gonzalez J."/>
            <person name="Henrissat B."/>
            <person name="Kuo A."/>
            <person name="Liang C."/>
            <person name="Lipzen A."/>
            <person name="Lutzoni F."/>
            <person name="Magnuson J."/>
            <person name="Mondo S."/>
            <person name="Nolan M."/>
            <person name="Ohm R."/>
            <person name="Pangilinan J."/>
            <person name="Park H.-J."/>
            <person name="Ramirez L."/>
            <person name="Alfaro M."/>
            <person name="Sun H."/>
            <person name="Tritt A."/>
            <person name="Yoshinaga Y."/>
            <person name="Zwiers L.-H."/>
            <person name="Turgeon B."/>
            <person name="Goodwin S."/>
            <person name="Spatafora J."/>
            <person name="Crous P."/>
            <person name="Grigoriev I."/>
        </authorList>
    </citation>
    <scope>NUCLEOTIDE SEQUENCE</scope>
    <source>
        <strain evidence="6">CBS 122367</strain>
    </source>
</reference>
<dbReference type="InterPro" id="IPR050416">
    <property type="entry name" value="FAD-linked_Oxidoreductase"/>
</dbReference>
<dbReference type="PANTHER" id="PTHR42973">
    <property type="entry name" value="BINDING OXIDOREDUCTASE, PUTATIVE (AFU_ORTHOLOGUE AFUA_1G17690)-RELATED"/>
    <property type="match status" value="1"/>
</dbReference>
<evidence type="ECO:0000313" key="7">
    <source>
        <dbReference type="Proteomes" id="UP000799291"/>
    </source>
</evidence>
<dbReference type="Pfam" id="PF08031">
    <property type="entry name" value="BBE"/>
    <property type="match status" value="1"/>
</dbReference>
<dbReference type="PROSITE" id="PS51387">
    <property type="entry name" value="FAD_PCMH"/>
    <property type="match status" value="1"/>
</dbReference>
<dbReference type="Gene3D" id="3.40.462.20">
    <property type="match status" value="1"/>
</dbReference>
<evidence type="ECO:0000313" key="6">
    <source>
        <dbReference type="EMBL" id="KAF2680014.1"/>
    </source>
</evidence>
<dbReference type="InterPro" id="IPR012951">
    <property type="entry name" value="BBE"/>
</dbReference>
<comment type="similarity">
    <text evidence="1">Belongs to the oxygen-dependent FAD-linked oxidoreductase family.</text>
</comment>
<dbReference type="PANTHER" id="PTHR42973:SF17">
    <property type="entry name" value="OXIDASE, PUTATIVE (AFU_ORTHOLOGUE AFUA_6G14340)-RELATED"/>
    <property type="match status" value="1"/>
</dbReference>
<keyword evidence="4" id="KW-0560">Oxidoreductase</keyword>
<dbReference type="Gene3D" id="3.30.465.10">
    <property type="match status" value="1"/>
</dbReference>
<keyword evidence="7" id="KW-1185">Reference proteome</keyword>
<sequence>MGNTNSSAVQKCLESAVGGNKALLASSSTVGYQISHVKPYNLDIPVNPAAVTYPQNADQVAAIVKCAVDNSLKVQPRCGGHSYANYGIGGQDNAIVVDLKNLQQFSMDTSTWRATIGGGTLLGDVTKRLHKNGKRAMAHGTCPQVGIGGHATIGGLGPSSRMWGSALDHVEEVEVVLANSSIVRASEKQNPDVLWAVKGAGASYGIVTKFVVRTQPEPAETVLYSYGIQAGNAAAKATAFKKWQSLISDPTLSRKFATQFIMTELGVVVTGTYFGPQSEFDALNISARLPSKSENVIVLDDWLGVVSHWAEDVALELVGGIQSNFYAKSAAYTKDDLLPDAAVDKLFAYLDTVDKGTPVWFLIWDLEGGKINDYAPDATAYGHRDALFYHQAYAVNLFGRVDNKIRNFLTGLNKIVTDGVGHELGAYAGYVDRALGDNGPSLYWGDNLARLQRIKKAVDPKDVFHNPQSVRPAA</sequence>
<dbReference type="InterPro" id="IPR006094">
    <property type="entry name" value="Oxid_FAD_bind_N"/>
</dbReference>
<gene>
    <name evidence="6" type="ORF">K458DRAFT_393287</name>
</gene>
<evidence type="ECO:0000259" key="5">
    <source>
        <dbReference type="PROSITE" id="PS51387"/>
    </source>
</evidence>
<dbReference type="InterPro" id="IPR036318">
    <property type="entry name" value="FAD-bd_PCMH-like_sf"/>
</dbReference>
<evidence type="ECO:0000256" key="2">
    <source>
        <dbReference type="ARBA" id="ARBA00022630"/>
    </source>
</evidence>
<evidence type="ECO:0000256" key="1">
    <source>
        <dbReference type="ARBA" id="ARBA00005466"/>
    </source>
</evidence>
<dbReference type="AlphaFoldDB" id="A0A6G1IP37"/>
<dbReference type="GO" id="GO:0016491">
    <property type="term" value="F:oxidoreductase activity"/>
    <property type="evidence" value="ECO:0007669"/>
    <property type="project" value="UniProtKB-KW"/>
</dbReference>
<dbReference type="Proteomes" id="UP000799291">
    <property type="component" value="Unassembled WGS sequence"/>
</dbReference>
<evidence type="ECO:0000256" key="3">
    <source>
        <dbReference type="ARBA" id="ARBA00022827"/>
    </source>
</evidence>
<feature type="domain" description="FAD-binding PCMH-type" evidence="5">
    <location>
        <begin position="44"/>
        <end position="217"/>
    </location>
</feature>
<proteinExistence type="inferred from homology"/>
<dbReference type="InterPro" id="IPR016169">
    <property type="entry name" value="FAD-bd_PCMH_sub2"/>
</dbReference>
<dbReference type="GO" id="GO:0071949">
    <property type="term" value="F:FAD binding"/>
    <property type="evidence" value="ECO:0007669"/>
    <property type="project" value="InterPro"/>
</dbReference>
<keyword evidence="3" id="KW-0274">FAD</keyword>
<dbReference type="SUPFAM" id="SSF56176">
    <property type="entry name" value="FAD-binding/transporter-associated domain-like"/>
    <property type="match status" value="1"/>
</dbReference>